<dbReference type="SMART" id="SM00267">
    <property type="entry name" value="GGDEF"/>
    <property type="match status" value="1"/>
</dbReference>
<dbReference type="PROSITE" id="PS50113">
    <property type="entry name" value="PAC"/>
    <property type="match status" value="1"/>
</dbReference>
<dbReference type="PROSITE" id="PS50883">
    <property type="entry name" value="EAL"/>
    <property type="match status" value="1"/>
</dbReference>
<dbReference type="InterPro" id="IPR000014">
    <property type="entry name" value="PAS"/>
</dbReference>
<dbReference type="SUPFAM" id="SSF55785">
    <property type="entry name" value="PYP-like sensor domain (PAS domain)"/>
    <property type="match status" value="1"/>
</dbReference>
<evidence type="ECO:0000259" key="2">
    <source>
        <dbReference type="PROSITE" id="PS50883"/>
    </source>
</evidence>
<dbReference type="PROSITE" id="PS50887">
    <property type="entry name" value="GGDEF"/>
    <property type="match status" value="1"/>
</dbReference>
<dbReference type="PANTHER" id="PTHR44757:SF2">
    <property type="entry name" value="BIOFILM ARCHITECTURE MAINTENANCE PROTEIN MBAA"/>
    <property type="match status" value="1"/>
</dbReference>
<feature type="domain" description="GGDEF" evidence="3">
    <location>
        <begin position="282"/>
        <end position="409"/>
    </location>
</feature>
<reference evidence="5" key="1">
    <citation type="submission" date="2017-08" db="EMBL/GenBank/DDBJ databases">
        <authorList>
            <person name="Varghese N."/>
            <person name="Submissions S."/>
        </authorList>
    </citation>
    <scope>NUCLEOTIDE SEQUENCE [LARGE SCALE GENOMIC DNA]</scope>
    <source>
        <strain evidence="5">JC23</strain>
    </source>
</reference>
<evidence type="ECO:0000313" key="5">
    <source>
        <dbReference type="Proteomes" id="UP000219252"/>
    </source>
</evidence>
<dbReference type="InterPro" id="IPR035919">
    <property type="entry name" value="EAL_sf"/>
</dbReference>
<dbReference type="InterPro" id="IPR029787">
    <property type="entry name" value="Nucleotide_cyclase"/>
</dbReference>
<dbReference type="InterPro" id="IPR001633">
    <property type="entry name" value="EAL_dom"/>
</dbReference>
<evidence type="ECO:0000259" key="1">
    <source>
        <dbReference type="PROSITE" id="PS50113"/>
    </source>
</evidence>
<dbReference type="RefSeq" id="WP_235864638.1">
    <property type="nucleotide sequence ID" value="NZ_OBQC01000015.1"/>
</dbReference>
<gene>
    <name evidence="4" type="ORF">SAMN05877842_115101</name>
</gene>
<dbReference type="SMART" id="SM00052">
    <property type="entry name" value="EAL"/>
    <property type="match status" value="1"/>
</dbReference>
<sequence length="670" mass="77049">MTLVKTNERIDEQLILNSPFPSFLMDKRNQVIIWNQLCEDVFQYSFSEFTNNNQIKTTLLSTLSEHSWELIASRQDIYQFENIQLLSKDERLIDSSIFIVPSNYKGEPCTLVICPINDQLKKVNTTMQELIDLRDGLTSTFMYVTIDDEGFIINCNQKFLKTSHWTPKRVIGKTFWQLFPDTDESKEVTEQIWKAINLGNVWHGEVEKVTKDGQSYWVNLTAIPTYSATEHRFQYTLIEHDITEEKLKRDSLEKIAYIDPETGLMNSYRLEQVVNEKIDDRLSFAFVYISIDKFYTLKEIHNVQIETSFITEFVKRMKIYFQDSTMARINSNEFVILTPLSEWFIQGFLHYLKQNPIYLGNVAVPISLSGSITHSPKDQSNFTELMKASLKTLQTVREAGGNSITSLSSASHKALHRKSLIEKRLLLALDQENLEVLYQPQYDLSREKIIGVEALVRWEDEEIGVVSPDELIPIAEETGLINDIGSFVIEKACNQAVEWSKKGLGLKVSINLSVREFRDKNMAKTIMNSLTNTGCPAHLIQIEITEKFALEAEAESNIIKQMKILANEGITFVLDDFGTGYASFRYMQLLPIEILKIDQTFIHSLMMSDKNQKLVNGIVQFGKSMNITVLAEGVETEEQLQQLKQFGCNYIQGFLISKPVNEKEIERLVK</sequence>
<dbReference type="InterPro" id="IPR043128">
    <property type="entry name" value="Rev_trsase/Diguanyl_cyclase"/>
</dbReference>
<dbReference type="AlphaFoldDB" id="A0A285UNS2"/>
<dbReference type="SUPFAM" id="SSF55073">
    <property type="entry name" value="Nucleotide cyclase"/>
    <property type="match status" value="1"/>
</dbReference>
<dbReference type="InterPro" id="IPR035965">
    <property type="entry name" value="PAS-like_dom_sf"/>
</dbReference>
<dbReference type="EMBL" id="OBQC01000015">
    <property type="protein sequence ID" value="SOC43357.1"/>
    <property type="molecule type" value="Genomic_DNA"/>
</dbReference>
<evidence type="ECO:0000259" key="3">
    <source>
        <dbReference type="PROSITE" id="PS50887"/>
    </source>
</evidence>
<feature type="domain" description="EAL" evidence="2">
    <location>
        <begin position="418"/>
        <end position="670"/>
    </location>
</feature>
<dbReference type="InterPro" id="IPR000700">
    <property type="entry name" value="PAS-assoc_C"/>
</dbReference>
<dbReference type="Gene3D" id="3.30.70.270">
    <property type="match status" value="1"/>
</dbReference>
<dbReference type="NCBIfam" id="TIGR00229">
    <property type="entry name" value="sensory_box"/>
    <property type="match status" value="1"/>
</dbReference>
<organism evidence="4 5">
    <name type="scientific">Ureibacillus acetophenoni</name>
    <dbReference type="NCBI Taxonomy" id="614649"/>
    <lineage>
        <taxon>Bacteria</taxon>
        <taxon>Bacillati</taxon>
        <taxon>Bacillota</taxon>
        <taxon>Bacilli</taxon>
        <taxon>Bacillales</taxon>
        <taxon>Caryophanaceae</taxon>
        <taxon>Ureibacillus</taxon>
    </lineage>
</organism>
<dbReference type="Pfam" id="PF13426">
    <property type="entry name" value="PAS_9"/>
    <property type="match status" value="1"/>
</dbReference>
<keyword evidence="5" id="KW-1185">Reference proteome</keyword>
<dbReference type="PANTHER" id="PTHR44757">
    <property type="entry name" value="DIGUANYLATE CYCLASE DGCP"/>
    <property type="match status" value="1"/>
</dbReference>
<dbReference type="Gene3D" id="3.20.20.450">
    <property type="entry name" value="EAL domain"/>
    <property type="match status" value="1"/>
</dbReference>
<protein>
    <submittedName>
        <fullName evidence="4">Diguanylate cyclase/phosphodiesterase with PAS/PAC sensor(S)</fullName>
    </submittedName>
</protein>
<dbReference type="InterPro" id="IPR000160">
    <property type="entry name" value="GGDEF_dom"/>
</dbReference>
<dbReference type="SMART" id="SM00091">
    <property type="entry name" value="PAS"/>
    <property type="match status" value="2"/>
</dbReference>
<accession>A0A285UNS2</accession>
<dbReference type="Pfam" id="PF00563">
    <property type="entry name" value="EAL"/>
    <property type="match status" value="1"/>
</dbReference>
<dbReference type="InterPro" id="IPR052155">
    <property type="entry name" value="Biofilm_reg_signaling"/>
</dbReference>
<name>A0A285UNS2_9BACL</name>
<dbReference type="SUPFAM" id="SSF141868">
    <property type="entry name" value="EAL domain-like"/>
    <property type="match status" value="1"/>
</dbReference>
<dbReference type="Proteomes" id="UP000219252">
    <property type="component" value="Unassembled WGS sequence"/>
</dbReference>
<evidence type="ECO:0000313" key="4">
    <source>
        <dbReference type="EMBL" id="SOC43357.1"/>
    </source>
</evidence>
<dbReference type="Pfam" id="PF00990">
    <property type="entry name" value="GGDEF"/>
    <property type="match status" value="1"/>
</dbReference>
<proteinExistence type="predicted"/>
<dbReference type="Gene3D" id="3.30.450.20">
    <property type="entry name" value="PAS domain"/>
    <property type="match status" value="2"/>
</dbReference>
<dbReference type="CDD" id="cd01948">
    <property type="entry name" value="EAL"/>
    <property type="match status" value="1"/>
</dbReference>
<dbReference type="CDD" id="cd00130">
    <property type="entry name" value="PAS"/>
    <property type="match status" value="1"/>
</dbReference>
<feature type="domain" description="PAC" evidence="1">
    <location>
        <begin position="202"/>
        <end position="254"/>
    </location>
</feature>